<dbReference type="Gene3D" id="3.40.50.300">
    <property type="entry name" value="P-loop containing nucleotide triphosphate hydrolases"/>
    <property type="match status" value="1"/>
</dbReference>
<dbReference type="PANTHER" id="PTHR32309">
    <property type="entry name" value="TYROSINE-PROTEIN KINASE"/>
    <property type="match status" value="1"/>
</dbReference>
<dbReference type="NCBIfam" id="TIGR01007">
    <property type="entry name" value="eps_fam"/>
    <property type="match status" value="1"/>
</dbReference>
<keyword evidence="6" id="KW-0067">ATP-binding</keyword>
<protein>
    <recommendedName>
        <fullName evidence="2">non-specific protein-tyrosine kinase</fullName>
        <ecNumber evidence="2">2.7.10.2</ecNumber>
    </recommendedName>
</protein>
<name>A0A9D2G820_9FIRM</name>
<reference evidence="10" key="1">
    <citation type="journal article" date="2021" name="PeerJ">
        <title>Extensive microbial diversity within the chicken gut microbiome revealed by metagenomics and culture.</title>
        <authorList>
            <person name="Gilroy R."/>
            <person name="Ravi A."/>
            <person name="Getino M."/>
            <person name="Pursley I."/>
            <person name="Horton D.L."/>
            <person name="Alikhan N.F."/>
            <person name="Baker D."/>
            <person name="Gharbi K."/>
            <person name="Hall N."/>
            <person name="Watson M."/>
            <person name="Adriaenssens E.M."/>
            <person name="Foster-Nyarko E."/>
            <person name="Jarju S."/>
            <person name="Secka A."/>
            <person name="Antonio M."/>
            <person name="Oren A."/>
            <person name="Chaudhuri R.R."/>
            <person name="La Ragione R."/>
            <person name="Hildebrand F."/>
            <person name="Pallen M.J."/>
        </authorList>
    </citation>
    <scope>NUCLEOTIDE SEQUENCE</scope>
    <source>
        <strain evidence="10">CHK196-3914</strain>
    </source>
</reference>
<keyword evidence="3" id="KW-0808">Transferase</keyword>
<evidence type="ECO:0000259" key="9">
    <source>
        <dbReference type="Pfam" id="PF13614"/>
    </source>
</evidence>
<feature type="domain" description="AAA" evidence="9">
    <location>
        <begin position="62"/>
        <end position="178"/>
    </location>
</feature>
<keyword evidence="5 10" id="KW-0418">Kinase</keyword>
<evidence type="ECO:0000313" key="10">
    <source>
        <dbReference type="EMBL" id="HIZ74100.1"/>
    </source>
</evidence>
<dbReference type="InterPro" id="IPR027417">
    <property type="entry name" value="P-loop_NTPase"/>
</dbReference>
<evidence type="ECO:0000256" key="6">
    <source>
        <dbReference type="ARBA" id="ARBA00022840"/>
    </source>
</evidence>
<dbReference type="Proteomes" id="UP000824116">
    <property type="component" value="Unassembled WGS sequence"/>
</dbReference>
<accession>A0A9D2G820</accession>
<dbReference type="InterPro" id="IPR025669">
    <property type="entry name" value="AAA_dom"/>
</dbReference>
<dbReference type="Pfam" id="PF13614">
    <property type="entry name" value="AAA_31"/>
    <property type="match status" value="1"/>
</dbReference>
<sequence>MKRDNRNKEKRVIISDIKKMLKSDSPFRIKEAYNLVRAKLLFTTKGDKCPVYVVTSSRSDEGKSINSINMAISFAMAGKKTLIIDADLRNPTLHKYFRVPSSPGLSEVLAKIQGKINVVRTEQENLFFLRAGDVPPNPAELLGSAVFGDVLEHLEEKFDCIFIDMPPMGIVADAAVVNENVTGYILVVRAMEMEFDEIQWTVDKLKSFNANLVGFLLNDVSGAGGKYSEYGYYGYYGTK</sequence>
<gene>
    <name evidence="10" type="ORF">H9723_02490</name>
</gene>
<comment type="catalytic activity">
    <reaction evidence="8">
        <text>L-tyrosyl-[protein] + ATP = O-phospho-L-tyrosyl-[protein] + ADP + H(+)</text>
        <dbReference type="Rhea" id="RHEA:10596"/>
        <dbReference type="Rhea" id="RHEA-COMP:10136"/>
        <dbReference type="Rhea" id="RHEA-COMP:20101"/>
        <dbReference type="ChEBI" id="CHEBI:15378"/>
        <dbReference type="ChEBI" id="CHEBI:30616"/>
        <dbReference type="ChEBI" id="CHEBI:46858"/>
        <dbReference type="ChEBI" id="CHEBI:61978"/>
        <dbReference type="ChEBI" id="CHEBI:456216"/>
        <dbReference type="EC" id="2.7.10.2"/>
    </reaction>
</comment>
<proteinExistence type="inferred from homology"/>
<evidence type="ECO:0000256" key="8">
    <source>
        <dbReference type="ARBA" id="ARBA00051245"/>
    </source>
</evidence>
<dbReference type="PANTHER" id="PTHR32309:SF13">
    <property type="entry name" value="FERRIC ENTEROBACTIN TRANSPORT PROTEIN FEPE"/>
    <property type="match status" value="1"/>
</dbReference>
<dbReference type="AlphaFoldDB" id="A0A9D2G820"/>
<dbReference type="GO" id="GO:0005886">
    <property type="term" value="C:plasma membrane"/>
    <property type="evidence" value="ECO:0007669"/>
    <property type="project" value="TreeGrafter"/>
</dbReference>
<dbReference type="EC" id="2.7.10.2" evidence="2"/>
<evidence type="ECO:0000256" key="1">
    <source>
        <dbReference type="ARBA" id="ARBA00007316"/>
    </source>
</evidence>
<dbReference type="GO" id="GO:0005524">
    <property type="term" value="F:ATP binding"/>
    <property type="evidence" value="ECO:0007669"/>
    <property type="project" value="UniProtKB-KW"/>
</dbReference>
<evidence type="ECO:0000256" key="5">
    <source>
        <dbReference type="ARBA" id="ARBA00022777"/>
    </source>
</evidence>
<evidence type="ECO:0000256" key="3">
    <source>
        <dbReference type="ARBA" id="ARBA00022679"/>
    </source>
</evidence>
<comment type="caution">
    <text evidence="10">The sequence shown here is derived from an EMBL/GenBank/DDBJ whole genome shotgun (WGS) entry which is preliminary data.</text>
</comment>
<dbReference type="SUPFAM" id="SSF52540">
    <property type="entry name" value="P-loop containing nucleoside triphosphate hydrolases"/>
    <property type="match status" value="1"/>
</dbReference>
<dbReference type="GO" id="GO:0004715">
    <property type="term" value="F:non-membrane spanning protein tyrosine kinase activity"/>
    <property type="evidence" value="ECO:0007669"/>
    <property type="project" value="UniProtKB-EC"/>
</dbReference>
<comment type="similarity">
    <text evidence="1">Belongs to the CpsD/CapB family.</text>
</comment>
<organism evidence="10 11">
    <name type="scientific">Candidatus Mediterraneibacter stercoravium</name>
    <dbReference type="NCBI Taxonomy" id="2838685"/>
    <lineage>
        <taxon>Bacteria</taxon>
        <taxon>Bacillati</taxon>
        <taxon>Bacillota</taxon>
        <taxon>Clostridia</taxon>
        <taxon>Lachnospirales</taxon>
        <taxon>Lachnospiraceae</taxon>
        <taxon>Mediterraneibacter</taxon>
    </lineage>
</organism>
<dbReference type="CDD" id="cd05387">
    <property type="entry name" value="BY-kinase"/>
    <property type="match status" value="1"/>
</dbReference>
<reference evidence="10" key="2">
    <citation type="submission" date="2021-04" db="EMBL/GenBank/DDBJ databases">
        <authorList>
            <person name="Gilroy R."/>
        </authorList>
    </citation>
    <scope>NUCLEOTIDE SEQUENCE</scope>
    <source>
        <strain evidence="10">CHK196-3914</strain>
    </source>
</reference>
<dbReference type="EMBL" id="DXAY01000057">
    <property type="protein sequence ID" value="HIZ74100.1"/>
    <property type="molecule type" value="Genomic_DNA"/>
</dbReference>
<dbReference type="InterPro" id="IPR050445">
    <property type="entry name" value="Bact_polysacc_biosynth/exp"/>
</dbReference>
<keyword evidence="7" id="KW-0829">Tyrosine-protein kinase</keyword>
<dbReference type="InterPro" id="IPR005702">
    <property type="entry name" value="Wzc-like_C"/>
</dbReference>
<evidence type="ECO:0000313" key="11">
    <source>
        <dbReference type="Proteomes" id="UP000824116"/>
    </source>
</evidence>
<keyword evidence="4" id="KW-0547">Nucleotide-binding</keyword>
<evidence type="ECO:0000256" key="7">
    <source>
        <dbReference type="ARBA" id="ARBA00023137"/>
    </source>
</evidence>
<evidence type="ECO:0000256" key="4">
    <source>
        <dbReference type="ARBA" id="ARBA00022741"/>
    </source>
</evidence>
<evidence type="ECO:0000256" key="2">
    <source>
        <dbReference type="ARBA" id="ARBA00011903"/>
    </source>
</evidence>